<dbReference type="Gene3D" id="2.40.33.20">
    <property type="entry name" value="PK beta-barrel domain-like"/>
    <property type="match status" value="1"/>
</dbReference>
<dbReference type="SUPFAM" id="SSF50800">
    <property type="entry name" value="PK beta-barrel domain-like"/>
    <property type="match status" value="1"/>
</dbReference>
<proteinExistence type="predicted"/>
<name>A0ABT2YTW0_9GAMM</name>
<dbReference type="PANTHER" id="PTHR36930:SF1">
    <property type="entry name" value="MOSC DOMAIN-CONTAINING PROTEIN"/>
    <property type="match status" value="1"/>
</dbReference>
<evidence type="ECO:0000313" key="2">
    <source>
        <dbReference type="EMBL" id="MCV2403336.1"/>
    </source>
</evidence>
<keyword evidence="3" id="KW-1185">Reference proteome</keyword>
<feature type="domain" description="MOSC" evidence="1">
    <location>
        <begin position="13"/>
        <end position="148"/>
    </location>
</feature>
<dbReference type="RefSeq" id="WP_263530710.1">
    <property type="nucleotide sequence ID" value="NZ_JAOVZB010000004.1"/>
</dbReference>
<organism evidence="2 3">
    <name type="scientific">Marinomonas sargassi</name>
    <dbReference type="NCBI Taxonomy" id="2984494"/>
    <lineage>
        <taxon>Bacteria</taxon>
        <taxon>Pseudomonadati</taxon>
        <taxon>Pseudomonadota</taxon>
        <taxon>Gammaproteobacteria</taxon>
        <taxon>Oceanospirillales</taxon>
        <taxon>Oceanospirillaceae</taxon>
        <taxon>Marinomonas</taxon>
    </lineage>
</organism>
<reference evidence="2 3" key="1">
    <citation type="submission" date="2022-10" db="EMBL/GenBank/DDBJ databases">
        <title>Marinomonas transparenta sp. nov. and Marinomonas sargassi sp. nov., isolated from marine alga (Sargassum natans (L.) Gaillon).</title>
        <authorList>
            <person name="Wang Y."/>
        </authorList>
    </citation>
    <scope>NUCLEOTIDE SEQUENCE [LARGE SCALE GENOMIC DNA]</scope>
    <source>
        <strain evidence="2 3">C2222</strain>
    </source>
</reference>
<gene>
    <name evidence="2" type="ORF">OFY17_10630</name>
</gene>
<dbReference type="PANTHER" id="PTHR36930">
    <property type="entry name" value="METAL-SULFUR CLUSTER BIOSYNTHESIS PROTEINS YUAD-RELATED"/>
    <property type="match status" value="1"/>
</dbReference>
<dbReference type="Pfam" id="PF03473">
    <property type="entry name" value="MOSC"/>
    <property type="match status" value="1"/>
</dbReference>
<accession>A0ABT2YTW0</accession>
<dbReference type="PROSITE" id="PS51340">
    <property type="entry name" value="MOSC"/>
    <property type="match status" value="1"/>
</dbReference>
<evidence type="ECO:0000259" key="1">
    <source>
        <dbReference type="PROSITE" id="PS51340"/>
    </source>
</evidence>
<comment type="caution">
    <text evidence="2">The sequence shown here is derived from an EMBL/GenBank/DDBJ whole genome shotgun (WGS) entry which is preliminary data.</text>
</comment>
<dbReference type="InterPro" id="IPR011037">
    <property type="entry name" value="Pyrv_Knase-like_insert_dom_sf"/>
</dbReference>
<sequence>MIQAIYVAKKPKAPQIQIEAVQVDFGKGIVGDRNYGKKGDDGPNITFVESEAIAAFNMNFEQNIALSDTRRNIVTQGVRLNDLVGKTFSIGSVTFYGVELCLPCAKLGKALENDGITSAQVVKAWLHSGGLRANVLNTGVLRVGMEFS</sequence>
<evidence type="ECO:0000313" key="3">
    <source>
        <dbReference type="Proteomes" id="UP001209713"/>
    </source>
</evidence>
<dbReference type="InterPro" id="IPR052716">
    <property type="entry name" value="MOSC_domain"/>
</dbReference>
<dbReference type="InterPro" id="IPR005302">
    <property type="entry name" value="MoCF_Sase_C"/>
</dbReference>
<dbReference type="EMBL" id="JAOVZB010000004">
    <property type="protein sequence ID" value="MCV2403336.1"/>
    <property type="molecule type" value="Genomic_DNA"/>
</dbReference>
<protein>
    <submittedName>
        <fullName evidence="2">Sulfurase</fullName>
    </submittedName>
</protein>
<dbReference type="Proteomes" id="UP001209713">
    <property type="component" value="Unassembled WGS sequence"/>
</dbReference>